<dbReference type="PANTHER" id="PTHR31562">
    <property type="entry name" value="PROTEIN CBG18972"/>
    <property type="match status" value="1"/>
</dbReference>
<dbReference type="PANTHER" id="PTHR31562:SF4">
    <property type="entry name" value="DUF268 DOMAIN-CONTAINING PROTEIN-RELATED"/>
    <property type="match status" value="1"/>
</dbReference>
<dbReference type="Pfam" id="PF03314">
    <property type="entry name" value="DUF273"/>
    <property type="match status" value="1"/>
</dbReference>
<dbReference type="Gene3D" id="3.90.550.10">
    <property type="entry name" value="Spore Coat Polysaccharide Biosynthesis Protein SpsA, Chain A"/>
    <property type="match status" value="1"/>
</dbReference>
<proteinExistence type="predicted"/>
<evidence type="ECO:0000313" key="1">
    <source>
        <dbReference type="WBParaSite" id="NBR_0001278901-mRNA-1"/>
    </source>
</evidence>
<protein>
    <submittedName>
        <fullName evidence="1">Glycosyltransferase</fullName>
    </submittedName>
</protein>
<dbReference type="InterPro" id="IPR029044">
    <property type="entry name" value="Nucleotide-diphossugar_trans"/>
</dbReference>
<dbReference type="WBParaSite" id="NBR_0001278901-mRNA-1">
    <property type="protein sequence ID" value="NBR_0001278901-mRNA-1"/>
    <property type="gene ID" value="NBR_0001278901"/>
</dbReference>
<accession>A0A0N4Y933</accession>
<reference evidence="1" key="1">
    <citation type="submission" date="2017-02" db="UniProtKB">
        <authorList>
            <consortium name="WormBaseParasite"/>
        </authorList>
    </citation>
    <scope>IDENTIFICATION</scope>
</reference>
<dbReference type="AlphaFoldDB" id="A0A0N4Y933"/>
<name>A0A0N4Y933_NIPBR</name>
<dbReference type="InterPro" id="IPR004988">
    <property type="entry name" value="DUF273"/>
</dbReference>
<organism evidence="1">
    <name type="scientific">Nippostrongylus brasiliensis</name>
    <name type="common">Rat hookworm</name>
    <dbReference type="NCBI Taxonomy" id="27835"/>
    <lineage>
        <taxon>Eukaryota</taxon>
        <taxon>Metazoa</taxon>
        <taxon>Ecdysozoa</taxon>
        <taxon>Nematoda</taxon>
        <taxon>Chromadorea</taxon>
        <taxon>Rhabditida</taxon>
        <taxon>Rhabditina</taxon>
        <taxon>Rhabditomorpha</taxon>
        <taxon>Strongyloidea</taxon>
        <taxon>Heligmosomidae</taxon>
        <taxon>Nippostrongylus</taxon>
    </lineage>
</organism>
<sequence length="223" mass="25472">LLSFILRLIQFQFFFQRHCITAQILANNSYSWILFLDSDIGVVNENRTIEEYIRKDADIIFYDRFYNFEITAGTYLAKKSPFAIGFLLGWANFVNRLSVPFSGTDNGAIHMYMTEIVAPNSSLLRRCWKMYNNTVDYGTLWTYTLCCREAMKNSSFKKIFIYEKNSLGTFLGYADCPYRGSSFHILEYSARPGSPTSTAGTVILIAGPLARLLQVVNADLISK</sequence>